<organism evidence="4 5">
    <name type="scientific">Luteolibacter rhizosphaerae</name>
    <dbReference type="NCBI Taxonomy" id="2989719"/>
    <lineage>
        <taxon>Bacteria</taxon>
        <taxon>Pseudomonadati</taxon>
        <taxon>Verrucomicrobiota</taxon>
        <taxon>Verrucomicrobiia</taxon>
        <taxon>Verrucomicrobiales</taxon>
        <taxon>Verrucomicrobiaceae</taxon>
        <taxon>Luteolibacter</taxon>
    </lineage>
</organism>
<reference evidence="4" key="1">
    <citation type="submission" date="2022-10" db="EMBL/GenBank/DDBJ databases">
        <title>Luteolibacter sp. GHJ8, whole genome shotgun sequencing project.</title>
        <authorList>
            <person name="Zhao G."/>
            <person name="Shen L."/>
        </authorList>
    </citation>
    <scope>NUCLEOTIDE SEQUENCE</scope>
    <source>
        <strain evidence="4">GHJ8</strain>
    </source>
</reference>
<dbReference type="PANTHER" id="PTHR41328">
    <property type="entry name" value="TERMINASE SMALL SUBUNIT-RELATED"/>
    <property type="match status" value="1"/>
</dbReference>
<evidence type="ECO:0000313" key="4">
    <source>
        <dbReference type="EMBL" id="MCW1913712.1"/>
    </source>
</evidence>
<dbReference type="Gene3D" id="1.10.10.1400">
    <property type="entry name" value="Terminase, small subunit, N-terminal DNA-binding domain, HTH motif"/>
    <property type="match status" value="1"/>
</dbReference>
<feature type="compositionally biased region" description="Low complexity" evidence="3">
    <location>
        <begin position="10"/>
        <end position="19"/>
    </location>
</feature>
<name>A0ABT3G209_9BACT</name>
<keyword evidence="2" id="KW-0231">Viral genome packaging</keyword>
<dbReference type="Pfam" id="PF03592">
    <property type="entry name" value="Terminase_2"/>
    <property type="match status" value="1"/>
</dbReference>
<evidence type="ECO:0000256" key="2">
    <source>
        <dbReference type="ARBA" id="ARBA00023219"/>
    </source>
</evidence>
<proteinExistence type="predicted"/>
<evidence type="ECO:0000313" key="5">
    <source>
        <dbReference type="Proteomes" id="UP001165653"/>
    </source>
</evidence>
<dbReference type="RefSeq" id="WP_264513214.1">
    <property type="nucleotide sequence ID" value="NZ_JAPDDR010000004.1"/>
</dbReference>
<feature type="region of interest" description="Disordered" evidence="3">
    <location>
        <begin position="1"/>
        <end position="25"/>
    </location>
</feature>
<dbReference type="EMBL" id="JAPDDR010000004">
    <property type="protein sequence ID" value="MCW1913712.1"/>
    <property type="molecule type" value="Genomic_DNA"/>
</dbReference>
<protein>
    <submittedName>
        <fullName evidence="4">Terminase small subunit</fullName>
    </submittedName>
</protein>
<gene>
    <name evidence="4" type="ORF">OJ996_09010</name>
</gene>
<dbReference type="PANTHER" id="PTHR41328:SF2">
    <property type="entry name" value="TERMINASE SMALL SUBUNIT"/>
    <property type="match status" value="1"/>
</dbReference>
<evidence type="ECO:0000256" key="3">
    <source>
        <dbReference type="SAM" id="MobiDB-lite"/>
    </source>
</evidence>
<dbReference type="InterPro" id="IPR038713">
    <property type="entry name" value="Terminase_Gp1_N_sf"/>
</dbReference>
<keyword evidence="5" id="KW-1185">Reference proteome</keyword>
<accession>A0ABT3G209</accession>
<dbReference type="Proteomes" id="UP001165653">
    <property type="component" value="Unassembled WGS sequence"/>
</dbReference>
<sequence length="202" mass="22066">MAVTKKAKQGKALAKGGSLKPERGLSPKQRAFCREYLVDLNATRAAIRAGYSERTAGAIGEENLKKPEIATEVQRLMAEREKRTEVTADAVLKELASMAFYDPAAIGSAEIRGPEDIAKLPEDVRRCIVGWSWDKAGNFTLKLAGKTQQLELIGRHLGMFRDKLEHSGPEGGPLVTASTLSPEQIAQVERIRERRAAIKDGA</sequence>
<dbReference type="InterPro" id="IPR052404">
    <property type="entry name" value="SPP1-like_terminase"/>
</dbReference>
<evidence type="ECO:0000256" key="1">
    <source>
        <dbReference type="ARBA" id="ARBA00022612"/>
    </source>
</evidence>
<dbReference type="InterPro" id="IPR005335">
    <property type="entry name" value="Terminase_ssu"/>
</dbReference>
<comment type="caution">
    <text evidence="4">The sequence shown here is derived from an EMBL/GenBank/DDBJ whole genome shotgun (WGS) entry which is preliminary data.</text>
</comment>
<keyword evidence="1" id="KW-1188">Viral release from host cell</keyword>